<protein>
    <submittedName>
        <fullName evidence="1">Uncharacterized protein</fullName>
    </submittedName>
</protein>
<dbReference type="Proteomes" id="UP001416858">
    <property type="component" value="Unassembled WGS sequence"/>
</dbReference>
<sequence length="58" mass="6403">MPHKSMAVDNRGNSRSCFRDSNEFDALKFNTFTATIDAGITYDFMLATPLARALTASL</sequence>
<proteinExistence type="predicted"/>
<dbReference type="EMBL" id="BAABRO010000022">
    <property type="protein sequence ID" value="GAA5510397.1"/>
    <property type="molecule type" value="Genomic_DNA"/>
</dbReference>
<evidence type="ECO:0000313" key="1">
    <source>
        <dbReference type="EMBL" id="GAA5510397.1"/>
    </source>
</evidence>
<keyword evidence="2" id="KW-1185">Reference proteome</keyword>
<organism evidence="1 2">
    <name type="scientific">Novipirellula caenicola</name>
    <dbReference type="NCBI Taxonomy" id="1536901"/>
    <lineage>
        <taxon>Bacteria</taxon>
        <taxon>Pseudomonadati</taxon>
        <taxon>Planctomycetota</taxon>
        <taxon>Planctomycetia</taxon>
        <taxon>Pirellulales</taxon>
        <taxon>Pirellulaceae</taxon>
        <taxon>Novipirellula</taxon>
    </lineage>
</organism>
<comment type="caution">
    <text evidence="1">The sequence shown here is derived from an EMBL/GenBank/DDBJ whole genome shotgun (WGS) entry which is preliminary data.</text>
</comment>
<reference evidence="1 2" key="1">
    <citation type="submission" date="2024-02" db="EMBL/GenBank/DDBJ databases">
        <title>Rhodopirellula caenicola NBRC 110016.</title>
        <authorList>
            <person name="Ichikawa N."/>
            <person name="Katano-Makiyama Y."/>
            <person name="Hidaka K."/>
        </authorList>
    </citation>
    <scope>NUCLEOTIDE SEQUENCE [LARGE SCALE GENOMIC DNA]</scope>
    <source>
        <strain evidence="1 2">NBRC 110016</strain>
    </source>
</reference>
<accession>A0ABP9W2M7</accession>
<name>A0ABP9W2M7_9BACT</name>
<gene>
    <name evidence="1" type="ORF">Rcae01_05905</name>
</gene>
<evidence type="ECO:0000313" key="2">
    <source>
        <dbReference type="Proteomes" id="UP001416858"/>
    </source>
</evidence>